<keyword evidence="3" id="KW-1185">Reference proteome</keyword>
<dbReference type="RefSeq" id="WP_016147872.1">
    <property type="nucleotide sequence ID" value="NZ_KB976103.1"/>
</dbReference>
<evidence type="ECO:0000313" key="2">
    <source>
        <dbReference type="EMBL" id="EOQ38673.1"/>
    </source>
</evidence>
<accession>R8W1D4</accession>
<dbReference type="HOGENOM" id="CLU_1552427_0_0_9"/>
<evidence type="ECO:0000256" key="1">
    <source>
        <dbReference type="SAM" id="Phobius"/>
    </source>
</evidence>
<keyword evidence="1" id="KW-0812">Transmembrane</keyword>
<feature type="transmembrane region" description="Helical" evidence="1">
    <location>
        <begin position="115"/>
        <end position="138"/>
    </location>
</feature>
<proteinExistence type="predicted"/>
<dbReference type="Proteomes" id="UP000013981">
    <property type="component" value="Unassembled WGS sequence"/>
</dbReference>
<reference evidence="2 3" key="1">
    <citation type="submission" date="2013-01" db="EMBL/GenBank/DDBJ databases">
        <title>The Genome Sequence of Butyricicoccus pullicaecorum 1.2.</title>
        <authorList>
            <consortium name="The Broad Institute Genome Sequencing Platform"/>
            <person name="Earl A."/>
            <person name="Ward D."/>
            <person name="Feldgarden M."/>
            <person name="Gevers D."/>
            <person name="Van Immerseel F."/>
            <person name="Eeckhaut V."/>
            <person name="Walker B."/>
            <person name="Young S.K."/>
            <person name="Zeng Q."/>
            <person name="Gargeya S."/>
            <person name="Fitzgerald M."/>
            <person name="Haas B."/>
            <person name="Abouelleil A."/>
            <person name="Alvarado L."/>
            <person name="Arachchi H.M."/>
            <person name="Berlin A.M."/>
            <person name="Chapman S.B."/>
            <person name="Dewar J."/>
            <person name="Goldberg J."/>
            <person name="Griggs A."/>
            <person name="Gujja S."/>
            <person name="Hansen M."/>
            <person name="Howarth C."/>
            <person name="Imamovic A."/>
            <person name="Larimer J."/>
            <person name="McCowan C."/>
            <person name="Murphy C."/>
            <person name="Neiman D."/>
            <person name="Pearson M."/>
            <person name="Priest M."/>
            <person name="Roberts A."/>
            <person name="Saif S."/>
            <person name="Shea T."/>
            <person name="Sisk P."/>
            <person name="Sykes S."/>
            <person name="Wortman J."/>
            <person name="Nusbaum C."/>
            <person name="Birren B."/>
        </authorList>
    </citation>
    <scope>NUCLEOTIDE SEQUENCE [LARGE SCALE GENOMIC DNA]</scope>
    <source>
        <strain evidence="2 3">1.2</strain>
    </source>
</reference>
<evidence type="ECO:0000313" key="3">
    <source>
        <dbReference type="Proteomes" id="UP000013981"/>
    </source>
</evidence>
<dbReference type="AlphaFoldDB" id="R8W1D4"/>
<gene>
    <name evidence="2" type="ORF">HMPREF1526_01714</name>
</gene>
<protein>
    <submittedName>
        <fullName evidence="2">Uncharacterized protein</fullName>
    </submittedName>
</protein>
<organism evidence="2 3">
    <name type="scientific">Butyricicoccus pullicaecorum 1.2</name>
    <dbReference type="NCBI Taxonomy" id="1203606"/>
    <lineage>
        <taxon>Bacteria</taxon>
        <taxon>Bacillati</taxon>
        <taxon>Bacillota</taxon>
        <taxon>Clostridia</taxon>
        <taxon>Eubacteriales</taxon>
        <taxon>Butyricicoccaceae</taxon>
        <taxon>Butyricicoccus</taxon>
    </lineage>
</organism>
<feature type="transmembrane region" description="Helical" evidence="1">
    <location>
        <begin position="89"/>
        <end position="109"/>
    </location>
</feature>
<name>R8W1D4_9FIRM</name>
<sequence>MTLEQEFQKQWTSLSNYLNSEIIKANNGDVDWNRIQSLFENEKRKWFLPGQYNNAWFEKLKRTDPEVAQKFEDALKSIKIKLIQQEIKSSPVIVVGAVVIGVVLGFGAGKIFMPTLLSTLICTIGGGVIGVAIGATIWSKKKNEALEALCSTFLEHLNEEGEVLARIISGVN</sequence>
<comment type="caution">
    <text evidence="2">The sequence shown here is derived from an EMBL/GenBank/DDBJ whole genome shotgun (WGS) entry which is preliminary data.</text>
</comment>
<keyword evidence="1" id="KW-0472">Membrane</keyword>
<keyword evidence="1" id="KW-1133">Transmembrane helix</keyword>
<dbReference type="EMBL" id="AQOB01000004">
    <property type="protein sequence ID" value="EOQ38673.1"/>
    <property type="molecule type" value="Genomic_DNA"/>
</dbReference>